<keyword evidence="3" id="KW-1185">Reference proteome</keyword>
<evidence type="ECO:0000313" key="3">
    <source>
        <dbReference type="Proteomes" id="UP001362999"/>
    </source>
</evidence>
<reference evidence="2 3" key="1">
    <citation type="journal article" date="2024" name="J Genomics">
        <title>Draft genome sequencing and assembly of Favolaschia claudopus CIRM-BRFM 2984 isolated from oak limbs.</title>
        <authorList>
            <person name="Navarro D."/>
            <person name="Drula E."/>
            <person name="Chaduli D."/>
            <person name="Cazenave R."/>
            <person name="Ahrendt S."/>
            <person name="Wang J."/>
            <person name="Lipzen A."/>
            <person name="Daum C."/>
            <person name="Barry K."/>
            <person name="Grigoriev I.V."/>
            <person name="Favel A."/>
            <person name="Rosso M.N."/>
            <person name="Martin F."/>
        </authorList>
    </citation>
    <scope>NUCLEOTIDE SEQUENCE [LARGE SCALE GENOMIC DNA]</scope>
    <source>
        <strain evidence="2 3">CIRM-BRFM 2984</strain>
    </source>
</reference>
<dbReference type="Proteomes" id="UP001362999">
    <property type="component" value="Unassembled WGS sequence"/>
</dbReference>
<dbReference type="EMBL" id="JAWWNJ010000026">
    <property type="protein sequence ID" value="KAK7029749.1"/>
    <property type="molecule type" value="Genomic_DNA"/>
</dbReference>
<comment type="caution">
    <text evidence="2">The sequence shown here is derived from an EMBL/GenBank/DDBJ whole genome shotgun (WGS) entry which is preliminary data.</text>
</comment>
<accession>A0AAW0BTK5</accession>
<feature type="non-terminal residue" evidence="2">
    <location>
        <position position="263"/>
    </location>
</feature>
<gene>
    <name evidence="2" type="ORF">R3P38DRAFT_2931045</name>
</gene>
<dbReference type="AlphaFoldDB" id="A0AAW0BTK5"/>
<name>A0AAW0BTK5_9AGAR</name>
<proteinExistence type="predicted"/>
<feature type="compositionally biased region" description="Gly residues" evidence="1">
    <location>
        <begin position="44"/>
        <end position="54"/>
    </location>
</feature>
<sequence>MHAFVSDMANTTAAMTVGISGFAPPKALRVLGKTVRRNAASQGGRRGGGEGGATGNRSAASDECEGTEAIILLLDPRISSRRREEIGDVFKRGLHSACEKNCADGAVGGMEDKEKILMICVVNGDPHGSELLDNISHSTGVDGDIFRRIVADSIKLRATYNTIGRIRFLEVTLERFISRSSRDLILDKILIVLMDMGVEVGDDHTIKGKMVGFGTRTSSEKEDLEILHKLGPIGPIKYDSEDISQSCGDRGWSHVITGKCDTG</sequence>
<protein>
    <submittedName>
        <fullName evidence="2">Uncharacterized protein</fullName>
    </submittedName>
</protein>
<evidence type="ECO:0000313" key="2">
    <source>
        <dbReference type="EMBL" id="KAK7029749.1"/>
    </source>
</evidence>
<evidence type="ECO:0000256" key="1">
    <source>
        <dbReference type="SAM" id="MobiDB-lite"/>
    </source>
</evidence>
<feature type="region of interest" description="Disordered" evidence="1">
    <location>
        <begin position="36"/>
        <end position="62"/>
    </location>
</feature>
<organism evidence="2 3">
    <name type="scientific">Favolaschia claudopus</name>
    <dbReference type="NCBI Taxonomy" id="2862362"/>
    <lineage>
        <taxon>Eukaryota</taxon>
        <taxon>Fungi</taxon>
        <taxon>Dikarya</taxon>
        <taxon>Basidiomycota</taxon>
        <taxon>Agaricomycotina</taxon>
        <taxon>Agaricomycetes</taxon>
        <taxon>Agaricomycetidae</taxon>
        <taxon>Agaricales</taxon>
        <taxon>Marasmiineae</taxon>
        <taxon>Mycenaceae</taxon>
        <taxon>Favolaschia</taxon>
    </lineage>
</organism>